<evidence type="ECO:0000256" key="2">
    <source>
        <dbReference type="SAM" id="MobiDB-lite"/>
    </source>
</evidence>
<proteinExistence type="predicted"/>
<dbReference type="Gene3D" id="2.70.70.10">
    <property type="entry name" value="Glucose Permease (Domain IIA)"/>
    <property type="match status" value="1"/>
</dbReference>
<feature type="region of interest" description="Disordered" evidence="2">
    <location>
        <begin position="538"/>
        <end position="569"/>
    </location>
</feature>
<dbReference type="InterPro" id="IPR011055">
    <property type="entry name" value="Dup_hybrid_motif"/>
</dbReference>
<name>A0A1Z3HJA4_9CYAN</name>
<dbReference type="InterPro" id="IPR016047">
    <property type="entry name" value="M23ase_b-sheet_dom"/>
</dbReference>
<keyword evidence="1" id="KW-0732">Signal</keyword>
<sequence length="569" mass="60947">MNSSIFRRRRLRWSVIGLLVFVFAIALHLAPLAPAHSSTQPGSPVPVIQDQMLGIKPDWTRITLRSLPAILTSGSFEAPTDLIRELGYDPSRLWQAGQTADEYLLLGDFQDSFQLQRFSLSDIAALVGLDWEALRLADLALVGWQTIADLVQAIPDLADLPVREVPPIADLLQGQLEVPQTIAEVVQNEVLAELSLGELNLEQYELSAIPGLIDAPLETFQNWQQSVIDQIPGLADVPFANFPNPIVEQGVVVGMVDVVFGPAEGDRTNTISGSYVEGFNVPCQADCAHLELAQPELVKGTQWISGKYQQVQGGRGTLASANGGLEPTGRHPFGNAFKVAVLETDEATGTAETGLYFRMCVRNAFVDLGCTPYFIGPIPWLPIQEKGMIFLGQIKEGLSTTDSAEVAAAKGIDPQTGEPSPTPTPVARTSSSPGIATGGFINPAPGYPITSSFGYRTHPIHGDRRLHAGTDLGTPNGTIIRAADGGQVTFAGISGSLTSGYGRLVIIDHGNGSETYYAHLQGFFVRQGDIIAQGDPVGRANSSGGSTGPHLHFEIRQNGQPQNPMNYLS</sequence>
<dbReference type="OrthoDB" id="415264at2"/>
<dbReference type="KEGG" id="hhg:XM38_013300"/>
<dbReference type="Proteomes" id="UP000191901">
    <property type="component" value="Chromosome"/>
</dbReference>
<evidence type="ECO:0000259" key="3">
    <source>
        <dbReference type="Pfam" id="PF01551"/>
    </source>
</evidence>
<dbReference type="GO" id="GO:0004222">
    <property type="term" value="F:metalloendopeptidase activity"/>
    <property type="evidence" value="ECO:0007669"/>
    <property type="project" value="TreeGrafter"/>
</dbReference>
<accession>A0A1Z3HJA4</accession>
<evidence type="ECO:0000313" key="5">
    <source>
        <dbReference type="Proteomes" id="UP000191901"/>
    </source>
</evidence>
<feature type="compositionally biased region" description="Polar residues" evidence="2">
    <location>
        <begin position="557"/>
        <end position="569"/>
    </location>
</feature>
<evidence type="ECO:0000256" key="1">
    <source>
        <dbReference type="ARBA" id="ARBA00022729"/>
    </source>
</evidence>
<feature type="domain" description="M23ase beta-sheet core" evidence="3">
    <location>
        <begin position="466"/>
        <end position="564"/>
    </location>
</feature>
<dbReference type="SUPFAM" id="SSF51261">
    <property type="entry name" value="Duplicated hybrid motif"/>
    <property type="match status" value="1"/>
</dbReference>
<dbReference type="PANTHER" id="PTHR21666:SF289">
    <property type="entry name" value="L-ALA--D-GLU ENDOPEPTIDASE"/>
    <property type="match status" value="1"/>
</dbReference>
<dbReference type="InterPro" id="IPR050570">
    <property type="entry name" value="Cell_wall_metabolism_enzyme"/>
</dbReference>
<feature type="region of interest" description="Disordered" evidence="2">
    <location>
        <begin position="410"/>
        <end position="437"/>
    </location>
</feature>
<dbReference type="PANTHER" id="PTHR21666">
    <property type="entry name" value="PEPTIDASE-RELATED"/>
    <property type="match status" value="1"/>
</dbReference>
<dbReference type="EC" id="3.4.24.-" evidence="4"/>
<dbReference type="AlphaFoldDB" id="A0A1Z3HJA4"/>
<keyword evidence="4" id="KW-0378">Hydrolase</keyword>
<dbReference type="CDD" id="cd12797">
    <property type="entry name" value="M23_peptidase"/>
    <property type="match status" value="1"/>
</dbReference>
<keyword evidence="5" id="KW-1185">Reference proteome</keyword>
<reference evidence="4 5" key="1">
    <citation type="journal article" date="2016" name="Biochim. Biophys. Acta">
        <title>Characterization of red-shifted phycobilisomes isolated from the chlorophyll f-containing cyanobacterium Halomicronema hongdechloris.</title>
        <authorList>
            <person name="Li Y."/>
            <person name="Lin Y."/>
            <person name="Garvey C.J."/>
            <person name="Birch D."/>
            <person name="Corkery R.W."/>
            <person name="Loughlin P.C."/>
            <person name="Scheer H."/>
            <person name="Willows R.D."/>
            <person name="Chen M."/>
        </authorList>
    </citation>
    <scope>NUCLEOTIDE SEQUENCE [LARGE SCALE GENOMIC DNA]</scope>
    <source>
        <strain evidence="4 5">C2206</strain>
    </source>
</reference>
<gene>
    <name evidence="4" type="primary">mepM_2</name>
    <name evidence="4" type="ORF">XM38_013300</name>
</gene>
<dbReference type="EMBL" id="CP021983">
    <property type="protein sequence ID" value="ASC70392.1"/>
    <property type="molecule type" value="Genomic_DNA"/>
</dbReference>
<organism evidence="4 5">
    <name type="scientific">Halomicronema hongdechloris C2206</name>
    <dbReference type="NCBI Taxonomy" id="1641165"/>
    <lineage>
        <taxon>Bacteria</taxon>
        <taxon>Bacillati</taxon>
        <taxon>Cyanobacteriota</taxon>
        <taxon>Cyanophyceae</taxon>
        <taxon>Nodosilineales</taxon>
        <taxon>Nodosilineaceae</taxon>
        <taxon>Halomicronema</taxon>
    </lineage>
</organism>
<evidence type="ECO:0000313" key="4">
    <source>
        <dbReference type="EMBL" id="ASC70392.1"/>
    </source>
</evidence>
<protein>
    <submittedName>
        <fullName evidence="4">Murein DD-endopeptidase MepM</fullName>
        <ecNumber evidence="4">3.4.24.-</ecNumber>
    </submittedName>
</protein>
<dbReference type="Pfam" id="PF01551">
    <property type="entry name" value="Peptidase_M23"/>
    <property type="match status" value="1"/>
</dbReference>